<reference evidence="12" key="1">
    <citation type="submission" date="2020-06" db="EMBL/GenBank/DDBJ databases">
        <authorList>
            <person name="Li T."/>
            <person name="Hu X."/>
            <person name="Zhang T."/>
            <person name="Song X."/>
            <person name="Zhang H."/>
            <person name="Dai N."/>
            <person name="Sheng W."/>
            <person name="Hou X."/>
            <person name="Wei L."/>
        </authorList>
    </citation>
    <scope>NUCLEOTIDE SEQUENCE</scope>
    <source>
        <strain evidence="12">KEN1</strain>
        <tissue evidence="12">Leaf</tissue>
    </source>
</reference>
<evidence type="ECO:0000256" key="9">
    <source>
        <dbReference type="ARBA" id="ARBA00023172"/>
    </source>
</evidence>
<dbReference type="InterPro" id="IPR039537">
    <property type="entry name" value="Retrotran_Ty1/copia-like"/>
</dbReference>
<feature type="domain" description="Integrase catalytic" evidence="11">
    <location>
        <begin position="41"/>
        <end position="126"/>
    </location>
</feature>
<keyword evidence="2" id="KW-0479">Metal-binding</keyword>
<dbReference type="InterPro" id="IPR012337">
    <property type="entry name" value="RNaseH-like_sf"/>
</dbReference>
<feature type="compositionally biased region" description="Polar residues" evidence="10">
    <location>
        <begin position="196"/>
        <end position="206"/>
    </location>
</feature>
<dbReference type="InterPro" id="IPR036397">
    <property type="entry name" value="RNaseH_sf"/>
</dbReference>
<protein>
    <submittedName>
        <fullName evidence="12">Retrovirus-related Pol polyprotein from transposon TNT 1-94</fullName>
    </submittedName>
</protein>
<gene>
    <name evidence="12" type="ORF">Slati_2094000</name>
</gene>
<evidence type="ECO:0000256" key="2">
    <source>
        <dbReference type="ARBA" id="ARBA00022723"/>
    </source>
</evidence>
<dbReference type="GO" id="GO:0015074">
    <property type="term" value="P:DNA integration"/>
    <property type="evidence" value="ECO:0007669"/>
    <property type="project" value="InterPro"/>
</dbReference>
<keyword evidence="8" id="KW-0808">Transferase</keyword>
<evidence type="ECO:0000256" key="7">
    <source>
        <dbReference type="ARBA" id="ARBA00022918"/>
    </source>
</evidence>
<name>A0AAW2WQC0_9LAMI</name>
<dbReference type="PANTHER" id="PTHR42648">
    <property type="entry name" value="TRANSPOSASE, PUTATIVE-RELATED"/>
    <property type="match status" value="1"/>
</dbReference>
<proteinExistence type="predicted"/>
<accession>A0AAW2WQC0</accession>
<keyword evidence="7" id="KW-0695">RNA-directed DNA polymerase</keyword>
<dbReference type="GO" id="GO:0003676">
    <property type="term" value="F:nucleic acid binding"/>
    <property type="evidence" value="ECO:0007669"/>
    <property type="project" value="InterPro"/>
</dbReference>
<dbReference type="EMBL" id="JACGWN010000007">
    <property type="protein sequence ID" value="KAL0443713.1"/>
    <property type="molecule type" value="Genomic_DNA"/>
</dbReference>
<organism evidence="12">
    <name type="scientific">Sesamum latifolium</name>
    <dbReference type="NCBI Taxonomy" id="2727402"/>
    <lineage>
        <taxon>Eukaryota</taxon>
        <taxon>Viridiplantae</taxon>
        <taxon>Streptophyta</taxon>
        <taxon>Embryophyta</taxon>
        <taxon>Tracheophyta</taxon>
        <taxon>Spermatophyta</taxon>
        <taxon>Magnoliopsida</taxon>
        <taxon>eudicotyledons</taxon>
        <taxon>Gunneridae</taxon>
        <taxon>Pentapetalae</taxon>
        <taxon>asterids</taxon>
        <taxon>lamiids</taxon>
        <taxon>Lamiales</taxon>
        <taxon>Pedaliaceae</taxon>
        <taxon>Sesamum</taxon>
    </lineage>
</organism>
<sequence>MMSKERMVKGLPPINHPNQLCEGCLYGKQARKSFPKESMTRAQHPLELIHSDVCGPITHVHLERIDILLFIDDYSRKTWVYFLKEKSEVFGTFKKFKAMVENQSGFRIKALRSDRGVYLMNRSYTKSVHEKTPQEAWSGYKPVVTHLRVFGSIAYTHIPHQKRTKLDDKSASPFFDDEEEDMVQPITPPSTPPPQNIQADEASSSEGPRGFRRLRELYDVTEEVTNLSGFTQFCLFAETEPVDFNDAARDEKWRNAMDEEIKAIENNDSWELESYQKAKTRLA</sequence>
<feature type="compositionally biased region" description="Pro residues" evidence="10">
    <location>
        <begin position="186"/>
        <end position="195"/>
    </location>
</feature>
<evidence type="ECO:0000256" key="4">
    <source>
        <dbReference type="ARBA" id="ARBA00022801"/>
    </source>
</evidence>
<comment type="caution">
    <text evidence="12">The sequence shown here is derived from an EMBL/GenBank/DDBJ whole genome shotgun (WGS) entry which is preliminary data.</text>
</comment>
<feature type="region of interest" description="Disordered" evidence="10">
    <location>
        <begin position="179"/>
        <end position="210"/>
    </location>
</feature>
<evidence type="ECO:0000256" key="10">
    <source>
        <dbReference type="SAM" id="MobiDB-lite"/>
    </source>
</evidence>
<evidence type="ECO:0000256" key="5">
    <source>
        <dbReference type="ARBA" id="ARBA00022842"/>
    </source>
</evidence>
<keyword evidence="6" id="KW-0229">DNA integration</keyword>
<dbReference type="AlphaFoldDB" id="A0AAW2WQC0"/>
<evidence type="ECO:0000259" key="11">
    <source>
        <dbReference type="PROSITE" id="PS50994"/>
    </source>
</evidence>
<keyword evidence="5" id="KW-0460">Magnesium</keyword>
<evidence type="ECO:0000256" key="6">
    <source>
        <dbReference type="ARBA" id="ARBA00022908"/>
    </source>
</evidence>
<dbReference type="Gene3D" id="3.30.420.10">
    <property type="entry name" value="Ribonuclease H-like superfamily/Ribonuclease H"/>
    <property type="match status" value="1"/>
</dbReference>
<dbReference type="SUPFAM" id="SSF53098">
    <property type="entry name" value="Ribonuclease H-like"/>
    <property type="match status" value="1"/>
</dbReference>
<dbReference type="PROSITE" id="PS50994">
    <property type="entry name" value="INTEGRASE"/>
    <property type="match status" value="1"/>
</dbReference>
<evidence type="ECO:0000256" key="3">
    <source>
        <dbReference type="ARBA" id="ARBA00022759"/>
    </source>
</evidence>
<keyword evidence="3" id="KW-0255">Endonuclease</keyword>
<evidence type="ECO:0000313" key="12">
    <source>
        <dbReference type="EMBL" id="KAL0443713.1"/>
    </source>
</evidence>
<dbReference type="PANTHER" id="PTHR42648:SF11">
    <property type="entry name" value="TRANSPOSON TY4-P GAG-POL POLYPROTEIN"/>
    <property type="match status" value="1"/>
</dbReference>
<evidence type="ECO:0000256" key="8">
    <source>
        <dbReference type="ARBA" id="ARBA00022932"/>
    </source>
</evidence>
<keyword evidence="8" id="KW-0239">DNA-directed DNA polymerase</keyword>
<reference evidence="12" key="2">
    <citation type="journal article" date="2024" name="Plant">
        <title>Genomic evolution and insights into agronomic trait innovations of Sesamum species.</title>
        <authorList>
            <person name="Miao H."/>
            <person name="Wang L."/>
            <person name="Qu L."/>
            <person name="Liu H."/>
            <person name="Sun Y."/>
            <person name="Le M."/>
            <person name="Wang Q."/>
            <person name="Wei S."/>
            <person name="Zheng Y."/>
            <person name="Lin W."/>
            <person name="Duan Y."/>
            <person name="Cao H."/>
            <person name="Xiong S."/>
            <person name="Wang X."/>
            <person name="Wei L."/>
            <person name="Li C."/>
            <person name="Ma Q."/>
            <person name="Ju M."/>
            <person name="Zhao R."/>
            <person name="Li G."/>
            <person name="Mu C."/>
            <person name="Tian Q."/>
            <person name="Mei H."/>
            <person name="Zhang T."/>
            <person name="Gao T."/>
            <person name="Zhang H."/>
        </authorList>
    </citation>
    <scope>NUCLEOTIDE SEQUENCE</scope>
    <source>
        <strain evidence="12">KEN1</strain>
    </source>
</reference>
<keyword evidence="1" id="KW-0540">Nuclease</keyword>
<dbReference type="InterPro" id="IPR001584">
    <property type="entry name" value="Integrase_cat-core"/>
</dbReference>
<keyword evidence="9" id="KW-0233">DNA recombination</keyword>
<evidence type="ECO:0000256" key="1">
    <source>
        <dbReference type="ARBA" id="ARBA00022722"/>
    </source>
</evidence>
<keyword evidence="4" id="KW-0378">Hydrolase</keyword>
<keyword evidence="8" id="KW-0548">Nucleotidyltransferase</keyword>